<name>A0ACD3ALI2_9AGAR</name>
<sequence length="932" mass="103179">MQNVRRFISAATGSAAPSQPEPPRQATPPPNPAFNQPGPSWPPTSPTTYQPAPSTGSPGSTAPLSFRKDKATPADASPSGPAGLPLVSDSASPFTSPLRNGRSIPPSSPPKTRSSAVNSPLLSSSPRVLPATNGIARKPTPSSEPEWRPTSQAMSTRDELLTSLLASEAMVESRDYPILGPEEIEDLKKEQQVLTSRLEAMNKKLGLETKIRDAALSLARVNATHKKVSKQTDEQIEGANRRVETAQKEVWRISGRLNDVYKKLLEHRAGVLSLSVRSMEKKLTPDGDDSGYTSNRSTILSPTSSTSFSTTSSKTRFDGAHLFAGHADAIVPKRVLSADAAATEIAALEEKLKAATQSLSNASKKQAQLTRELSLLQLEKDAVETKLGMELQNATEAITALEEELPRLEGLDAEVQDLLEEKSEWQKDRDLLEERERQMKELEARLADQESQSAKNVGAESLLAEARERSQQELDRKEAELQNLRREMNSKEAEWEKERGAMEDERMDDLARLQDEMDRLREQDRTELQKANQDLDGGLDALRTLVKQHGIVLFSRDSSLQGLLGSIGTHLDTVHQKLENYAKTQAEWEGARRKLEDDVRFGLDKRESLTKEMEEVRRSRDSAEREVRFMKEHAEVALLRSPASPMSIPLPLTMDSSGEVSKIVAVLQPIFNILPSPEGRAAKFQRNIRARSPMRGSPEVMPTSPTSLSELDVRSLKALYDNKLVPGSPVSPRATTFTIEAFAARVQALIQDDKALIERLVRFAQAHDLLRKNAERAQKLAQESSSALETYQKQVKTLEERNSSLTVKLASLQDEIHQLQEAVERLTTEKQDIEMQAAEQAETCRQLTEANNTLSAKTLTLAQEAAAAPEMIRKQLETQLAECKAALEESQREVEAMRLSEQSQSMALLEELNNVQNENGILRQQLRAAGKK</sequence>
<evidence type="ECO:0000313" key="2">
    <source>
        <dbReference type="Proteomes" id="UP000308600"/>
    </source>
</evidence>
<gene>
    <name evidence="1" type="ORF">BDN72DRAFT_823239</name>
</gene>
<dbReference type="Proteomes" id="UP000308600">
    <property type="component" value="Unassembled WGS sequence"/>
</dbReference>
<evidence type="ECO:0000313" key="1">
    <source>
        <dbReference type="EMBL" id="TFK66568.1"/>
    </source>
</evidence>
<keyword evidence="2" id="KW-1185">Reference proteome</keyword>
<dbReference type="EMBL" id="ML208401">
    <property type="protein sequence ID" value="TFK66568.1"/>
    <property type="molecule type" value="Genomic_DNA"/>
</dbReference>
<reference evidence="1 2" key="1">
    <citation type="journal article" date="2019" name="Nat. Ecol. Evol.">
        <title>Megaphylogeny resolves global patterns of mushroom evolution.</title>
        <authorList>
            <person name="Varga T."/>
            <person name="Krizsan K."/>
            <person name="Foldi C."/>
            <person name="Dima B."/>
            <person name="Sanchez-Garcia M."/>
            <person name="Sanchez-Ramirez S."/>
            <person name="Szollosi G.J."/>
            <person name="Szarkandi J.G."/>
            <person name="Papp V."/>
            <person name="Albert L."/>
            <person name="Andreopoulos W."/>
            <person name="Angelini C."/>
            <person name="Antonin V."/>
            <person name="Barry K.W."/>
            <person name="Bougher N.L."/>
            <person name="Buchanan P."/>
            <person name="Buyck B."/>
            <person name="Bense V."/>
            <person name="Catcheside P."/>
            <person name="Chovatia M."/>
            <person name="Cooper J."/>
            <person name="Damon W."/>
            <person name="Desjardin D."/>
            <person name="Finy P."/>
            <person name="Geml J."/>
            <person name="Haridas S."/>
            <person name="Hughes K."/>
            <person name="Justo A."/>
            <person name="Karasinski D."/>
            <person name="Kautmanova I."/>
            <person name="Kiss B."/>
            <person name="Kocsube S."/>
            <person name="Kotiranta H."/>
            <person name="LaButti K.M."/>
            <person name="Lechner B.E."/>
            <person name="Liimatainen K."/>
            <person name="Lipzen A."/>
            <person name="Lukacs Z."/>
            <person name="Mihaltcheva S."/>
            <person name="Morgado L.N."/>
            <person name="Niskanen T."/>
            <person name="Noordeloos M.E."/>
            <person name="Ohm R.A."/>
            <person name="Ortiz-Santana B."/>
            <person name="Ovrebo C."/>
            <person name="Racz N."/>
            <person name="Riley R."/>
            <person name="Savchenko A."/>
            <person name="Shiryaev A."/>
            <person name="Soop K."/>
            <person name="Spirin V."/>
            <person name="Szebenyi C."/>
            <person name="Tomsovsky M."/>
            <person name="Tulloss R.E."/>
            <person name="Uehling J."/>
            <person name="Grigoriev I.V."/>
            <person name="Vagvolgyi C."/>
            <person name="Papp T."/>
            <person name="Martin F.M."/>
            <person name="Miettinen O."/>
            <person name="Hibbett D.S."/>
            <person name="Nagy L.G."/>
        </authorList>
    </citation>
    <scope>NUCLEOTIDE SEQUENCE [LARGE SCALE GENOMIC DNA]</scope>
    <source>
        <strain evidence="1 2">NL-1719</strain>
    </source>
</reference>
<organism evidence="1 2">
    <name type="scientific">Pluteus cervinus</name>
    <dbReference type="NCBI Taxonomy" id="181527"/>
    <lineage>
        <taxon>Eukaryota</taxon>
        <taxon>Fungi</taxon>
        <taxon>Dikarya</taxon>
        <taxon>Basidiomycota</taxon>
        <taxon>Agaricomycotina</taxon>
        <taxon>Agaricomycetes</taxon>
        <taxon>Agaricomycetidae</taxon>
        <taxon>Agaricales</taxon>
        <taxon>Pluteineae</taxon>
        <taxon>Pluteaceae</taxon>
        <taxon>Pluteus</taxon>
    </lineage>
</organism>
<protein>
    <submittedName>
        <fullName evidence="1">Uncharacterized protein</fullName>
    </submittedName>
</protein>
<proteinExistence type="predicted"/>
<accession>A0ACD3ALI2</accession>